<dbReference type="PANTHER" id="PTHR11516:SF60">
    <property type="entry name" value="PYRUVATE DEHYDROGENASE E1 COMPONENT SUBUNIT ALPHA"/>
    <property type="match status" value="1"/>
</dbReference>
<dbReference type="EC" id="1.2.4.1" evidence="5"/>
<proteinExistence type="predicted"/>
<sequence>MLRLCALAGFKDVGIARLSLQAGSSRLVPARRDAYVIRLLIADHQRKLGTCPIEKLTTRTKKSSPSTLLVRSTYRYHPDTQQQAMAHLTTNAFTRRFLTATARPTVNKLNLSSTRAALSSLAQYPQHRSPKAQSSLKSAAPLSTLNSRQIQTAADSSAVNPDKIPSDDGEKFKITLDADYYQTYKCDAPSLELEMTKAELVQMYRWMVTMRRMEMAADALYKQKMIRGFCHLAIGQEAVSVGMESAIKPDDKVITAYRCHPFAVLRGGTIKGVIAELLGRKDGMSSGKGGSMHIFTPTFFGGNGIVGAQVPVGAGIALAQKYLNQDDKHATFIMYGDGASNQGQVFEAFNMAKLWNLPAVFVCENNLYGMGTSAERSSSNTKYFTRGDQIPGLQANGMDVLSVHNACKYAKEWTTSGKGPLLLEFITYRYGGHSMSDPGTTYRSREEIQHMRSTNDPITGLRNRLLEWNVIEEAELKAIDKQAKAEVDVAVEEAKKSPEPNPETDMWTDIYYKGTAPKWMRGREKEEVHRYKPEECKDLM</sequence>
<dbReference type="RefSeq" id="XP_003331691.1">
    <property type="nucleotide sequence ID" value="XM_003331643.2"/>
</dbReference>
<dbReference type="GeneID" id="10537671"/>
<dbReference type="InterPro" id="IPR017597">
    <property type="entry name" value="Pyrv_DH_E1_asu_subgrp-y"/>
</dbReference>
<evidence type="ECO:0000256" key="4">
    <source>
        <dbReference type="ARBA" id="ARBA00023317"/>
    </source>
</evidence>
<dbReference type="VEuPathDB" id="FungiDB:PGTG_12856"/>
<dbReference type="CDD" id="cd02000">
    <property type="entry name" value="TPP_E1_PDC_ADC_BCADC"/>
    <property type="match status" value="1"/>
</dbReference>
<evidence type="ECO:0000256" key="2">
    <source>
        <dbReference type="ARBA" id="ARBA00023002"/>
    </source>
</evidence>
<dbReference type="STRING" id="418459.E3KSI6"/>
<keyword evidence="3 5" id="KW-0786">Thiamine pyrophosphate</keyword>
<dbReference type="NCBIfam" id="TIGR03182">
    <property type="entry name" value="PDH_E1_alph_y"/>
    <property type="match status" value="1"/>
</dbReference>
<feature type="domain" description="Dehydrogenase E1 component" evidence="6">
    <location>
        <begin position="207"/>
        <end position="503"/>
    </location>
</feature>
<keyword evidence="2 5" id="KW-0560">Oxidoreductase</keyword>
<dbReference type="Proteomes" id="UP000008783">
    <property type="component" value="Unassembled WGS sequence"/>
</dbReference>
<dbReference type="InParanoid" id="E3KSI6"/>
<dbReference type="GO" id="GO:0006086">
    <property type="term" value="P:pyruvate decarboxylation to acetyl-CoA"/>
    <property type="evidence" value="ECO:0000318"/>
    <property type="project" value="GO_Central"/>
</dbReference>
<gene>
    <name evidence="7" type="ORF">PGTG_12856</name>
</gene>
<name>E3KSI6_PUCGT</name>
<organism evidence="7 8">
    <name type="scientific">Puccinia graminis f. sp. tritici (strain CRL 75-36-700-3 / race SCCL)</name>
    <name type="common">Black stem rust fungus</name>
    <dbReference type="NCBI Taxonomy" id="418459"/>
    <lineage>
        <taxon>Eukaryota</taxon>
        <taxon>Fungi</taxon>
        <taxon>Dikarya</taxon>
        <taxon>Basidiomycota</taxon>
        <taxon>Pucciniomycotina</taxon>
        <taxon>Pucciniomycetes</taxon>
        <taxon>Pucciniales</taxon>
        <taxon>Pucciniaceae</taxon>
        <taxon>Puccinia</taxon>
    </lineage>
</organism>
<dbReference type="eggNOG" id="KOG0225">
    <property type="taxonomic scope" value="Eukaryota"/>
</dbReference>
<dbReference type="InterPro" id="IPR001017">
    <property type="entry name" value="DH_E1"/>
</dbReference>
<comment type="catalytic activity">
    <reaction evidence="5">
        <text>N(6)-[(R)-lipoyl]-L-lysyl-[protein] + pyruvate + H(+) = N(6)-[(R)-S(8)-acetyldihydrolipoyl]-L-lysyl-[protein] + CO2</text>
        <dbReference type="Rhea" id="RHEA:19189"/>
        <dbReference type="Rhea" id="RHEA-COMP:10474"/>
        <dbReference type="Rhea" id="RHEA-COMP:10478"/>
        <dbReference type="ChEBI" id="CHEBI:15361"/>
        <dbReference type="ChEBI" id="CHEBI:15378"/>
        <dbReference type="ChEBI" id="CHEBI:16526"/>
        <dbReference type="ChEBI" id="CHEBI:83099"/>
        <dbReference type="ChEBI" id="CHEBI:83111"/>
        <dbReference type="EC" id="1.2.4.1"/>
    </reaction>
</comment>
<comment type="function">
    <text evidence="5">The pyruvate dehydrogenase complex catalyzes the overall conversion of pyruvate to acetyl-CoA and CO(2).</text>
</comment>
<evidence type="ECO:0000256" key="3">
    <source>
        <dbReference type="ARBA" id="ARBA00023052"/>
    </source>
</evidence>
<keyword evidence="8" id="KW-1185">Reference proteome</keyword>
<dbReference type="OrthoDB" id="10256198at2759"/>
<evidence type="ECO:0000313" key="7">
    <source>
        <dbReference type="EMBL" id="EFP87272.1"/>
    </source>
</evidence>
<dbReference type="EMBL" id="DS178305">
    <property type="protein sequence ID" value="EFP87272.1"/>
    <property type="molecule type" value="Genomic_DNA"/>
</dbReference>
<comment type="cofactor">
    <cofactor evidence="1 5">
        <name>thiamine diphosphate</name>
        <dbReference type="ChEBI" id="CHEBI:58937"/>
    </cofactor>
</comment>
<keyword evidence="4 5" id="KW-0670">Pyruvate</keyword>
<dbReference type="HOGENOM" id="CLU_029393_5_2_1"/>
<reference key="1">
    <citation type="submission" date="2007-01" db="EMBL/GenBank/DDBJ databases">
        <title>The Genome Sequence of Puccinia graminis f. sp. tritici Strain CRL 75-36-700-3.</title>
        <authorList>
            <consortium name="The Broad Institute Genome Sequencing Platform"/>
            <person name="Birren B."/>
            <person name="Lander E."/>
            <person name="Galagan J."/>
            <person name="Nusbaum C."/>
            <person name="Devon K."/>
            <person name="Cuomo C."/>
            <person name="Jaffe D."/>
            <person name="Butler J."/>
            <person name="Alvarez P."/>
            <person name="Gnerre S."/>
            <person name="Grabherr M."/>
            <person name="Mauceli E."/>
            <person name="Brockman W."/>
            <person name="Young S."/>
            <person name="LaButti K."/>
            <person name="Sykes S."/>
            <person name="DeCaprio D."/>
            <person name="Crawford M."/>
            <person name="Koehrsen M."/>
            <person name="Engels R."/>
            <person name="Montgomery P."/>
            <person name="Pearson M."/>
            <person name="Howarth C."/>
            <person name="Larson L."/>
            <person name="White J."/>
            <person name="Zeng Q."/>
            <person name="Kodira C."/>
            <person name="Yandava C."/>
            <person name="Alvarado L."/>
            <person name="O'Leary S."/>
            <person name="Szabo L."/>
            <person name="Dean R."/>
            <person name="Schein J."/>
        </authorList>
    </citation>
    <scope>NUCLEOTIDE SEQUENCE</scope>
    <source>
        <strain>CRL 75-36-700-3</strain>
    </source>
</reference>
<dbReference type="FunCoup" id="E3KSI6">
    <property type="interactions" value="122"/>
</dbReference>
<dbReference type="InterPro" id="IPR029061">
    <property type="entry name" value="THDP-binding"/>
</dbReference>
<dbReference type="AlphaFoldDB" id="E3KSI6"/>
<dbReference type="GO" id="GO:0004739">
    <property type="term" value="F:pyruvate dehydrogenase (acetyl-transferring) activity"/>
    <property type="evidence" value="ECO:0000318"/>
    <property type="project" value="GO_Central"/>
</dbReference>
<dbReference type="SUPFAM" id="SSF52518">
    <property type="entry name" value="Thiamin diphosphate-binding fold (THDP-binding)"/>
    <property type="match status" value="1"/>
</dbReference>
<dbReference type="PANTHER" id="PTHR11516">
    <property type="entry name" value="PYRUVATE DEHYDROGENASE E1 COMPONENT, ALPHA SUBUNIT BACTERIAL AND ORGANELLAR"/>
    <property type="match status" value="1"/>
</dbReference>
<accession>E3KSI6</accession>
<reference evidence="8" key="2">
    <citation type="journal article" date="2011" name="Proc. Natl. Acad. Sci. U.S.A.">
        <title>Obligate biotrophy features unraveled by the genomic analysis of rust fungi.</title>
        <authorList>
            <person name="Duplessis S."/>
            <person name="Cuomo C.A."/>
            <person name="Lin Y.-C."/>
            <person name="Aerts A."/>
            <person name="Tisserant E."/>
            <person name="Veneault-Fourrey C."/>
            <person name="Joly D.L."/>
            <person name="Hacquard S."/>
            <person name="Amselem J."/>
            <person name="Cantarel B.L."/>
            <person name="Chiu R."/>
            <person name="Coutinho P.M."/>
            <person name="Feau N."/>
            <person name="Field M."/>
            <person name="Frey P."/>
            <person name="Gelhaye E."/>
            <person name="Goldberg J."/>
            <person name="Grabherr M.G."/>
            <person name="Kodira C.D."/>
            <person name="Kohler A."/>
            <person name="Kuees U."/>
            <person name="Lindquist E.A."/>
            <person name="Lucas S.M."/>
            <person name="Mago R."/>
            <person name="Mauceli E."/>
            <person name="Morin E."/>
            <person name="Murat C."/>
            <person name="Pangilinan J.L."/>
            <person name="Park R."/>
            <person name="Pearson M."/>
            <person name="Quesneville H."/>
            <person name="Rouhier N."/>
            <person name="Sakthikumar S."/>
            <person name="Salamov A.A."/>
            <person name="Schmutz J."/>
            <person name="Selles B."/>
            <person name="Shapiro H."/>
            <person name="Tanguay P."/>
            <person name="Tuskan G.A."/>
            <person name="Henrissat B."/>
            <person name="Van de Peer Y."/>
            <person name="Rouze P."/>
            <person name="Ellis J.G."/>
            <person name="Dodds P.N."/>
            <person name="Schein J.E."/>
            <person name="Zhong S."/>
            <person name="Hamelin R.C."/>
            <person name="Grigoriev I.V."/>
            <person name="Szabo L.J."/>
            <person name="Martin F."/>
        </authorList>
    </citation>
    <scope>NUCLEOTIDE SEQUENCE [LARGE SCALE GENOMIC DNA]</scope>
    <source>
        <strain evidence="8">CRL 75-36-700-3 / race SCCL</strain>
    </source>
</reference>
<evidence type="ECO:0000313" key="8">
    <source>
        <dbReference type="Proteomes" id="UP000008783"/>
    </source>
</evidence>
<dbReference type="InterPro" id="IPR050642">
    <property type="entry name" value="PDH_E1_Alpha_Subunit"/>
</dbReference>
<dbReference type="OMA" id="LGYEMPC"/>
<dbReference type="KEGG" id="pgr:PGTG_12856"/>
<dbReference type="Pfam" id="PF00676">
    <property type="entry name" value="E1_dh"/>
    <property type="match status" value="1"/>
</dbReference>
<protein>
    <recommendedName>
        <fullName evidence="5">Pyruvate dehydrogenase E1 component subunit alpha</fullName>
        <ecNumber evidence="5">1.2.4.1</ecNumber>
    </recommendedName>
</protein>
<dbReference type="FunFam" id="3.40.50.970:FF:000013">
    <property type="entry name" value="Pyruvate dehydrogenase E1 component subunit alpha"/>
    <property type="match status" value="1"/>
</dbReference>
<evidence type="ECO:0000256" key="1">
    <source>
        <dbReference type="ARBA" id="ARBA00001964"/>
    </source>
</evidence>
<evidence type="ECO:0000256" key="5">
    <source>
        <dbReference type="RuleBase" id="RU361139"/>
    </source>
</evidence>
<dbReference type="Gene3D" id="3.40.50.970">
    <property type="match status" value="1"/>
</dbReference>
<evidence type="ECO:0000259" key="6">
    <source>
        <dbReference type="Pfam" id="PF00676"/>
    </source>
</evidence>